<proteinExistence type="predicted"/>
<evidence type="ECO:0000313" key="3">
    <source>
        <dbReference type="Proteomes" id="UP000245048"/>
    </source>
</evidence>
<feature type="transmembrane region" description="Helical" evidence="1">
    <location>
        <begin position="140"/>
        <end position="158"/>
    </location>
</feature>
<evidence type="ECO:0000313" key="2">
    <source>
        <dbReference type="EMBL" id="PWC27837.1"/>
    </source>
</evidence>
<reference evidence="3" key="1">
    <citation type="submission" date="2017-10" db="EMBL/GenBank/DDBJ databases">
        <authorList>
            <person name="Toshchakov S.V."/>
            <person name="Goeva M.A."/>
        </authorList>
    </citation>
    <scope>NUCLEOTIDE SEQUENCE [LARGE SCALE GENOMIC DNA]</scope>
    <source>
        <strain evidence="3">JR1/69-1-13</strain>
    </source>
</reference>
<feature type="transmembrane region" description="Helical" evidence="1">
    <location>
        <begin position="170"/>
        <end position="192"/>
    </location>
</feature>
<gene>
    <name evidence="2" type="ORF">CR165_16225</name>
</gene>
<keyword evidence="1" id="KW-0472">Membrane</keyword>
<keyword evidence="1" id="KW-0812">Transmembrane</keyword>
<feature type="transmembrane region" description="Helical" evidence="1">
    <location>
        <begin position="34"/>
        <end position="57"/>
    </location>
</feature>
<evidence type="ECO:0000256" key="1">
    <source>
        <dbReference type="SAM" id="Phobius"/>
    </source>
</evidence>
<name>A0A2U1V1Q2_9PROT</name>
<protein>
    <submittedName>
        <fullName evidence="2">Uncharacterized protein</fullName>
    </submittedName>
</protein>
<keyword evidence="3" id="KW-1185">Reference proteome</keyword>
<keyword evidence="1" id="KW-1133">Transmembrane helix</keyword>
<comment type="caution">
    <text evidence="2">The sequence shown here is derived from an EMBL/GenBank/DDBJ whole genome shotgun (WGS) entry which is preliminary data.</text>
</comment>
<dbReference type="AlphaFoldDB" id="A0A2U1V1Q2"/>
<accession>A0A2U1V1Q2</accession>
<dbReference type="EMBL" id="PDOA01000011">
    <property type="protein sequence ID" value="PWC27837.1"/>
    <property type="molecule type" value="Genomic_DNA"/>
</dbReference>
<sequence>MKGAVLALAFLVVARVMAGNGGTTPLPLGPALEGISLARLGEVALLGAGTALALLLLRWPLPFGPRRALGGGLVVGAIAIVVFHQASLFVLHQAFRLVPERGFLFAPLPGTEIPALYALMLVGALGGAFLSLILRWVHALPDLLCGALLGAFGLTLFGRLPGVPGFEAPWWQWAVVNGGWGWGTAFLLRPLALRGGEERYQREAPAAH</sequence>
<feature type="transmembrane region" description="Helical" evidence="1">
    <location>
        <begin position="115"/>
        <end position="133"/>
    </location>
</feature>
<dbReference type="Proteomes" id="UP000245048">
    <property type="component" value="Unassembled WGS sequence"/>
</dbReference>
<feature type="transmembrane region" description="Helical" evidence="1">
    <location>
        <begin position="69"/>
        <end position="95"/>
    </location>
</feature>
<organism evidence="2 3">
    <name type="scientific">Teichococcus aestuarii</name>
    <dbReference type="NCBI Taxonomy" id="568898"/>
    <lineage>
        <taxon>Bacteria</taxon>
        <taxon>Pseudomonadati</taxon>
        <taxon>Pseudomonadota</taxon>
        <taxon>Alphaproteobacteria</taxon>
        <taxon>Acetobacterales</taxon>
        <taxon>Roseomonadaceae</taxon>
        <taxon>Roseomonas</taxon>
    </lineage>
</organism>